<feature type="transmembrane region" description="Helical" evidence="2">
    <location>
        <begin position="183"/>
        <end position="201"/>
    </location>
</feature>
<dbReference type="Proteomes" id="UP001164746">
    <property type="component" value="Chromosome 14"/>
</dbReference>
<keyword evidence="2" id="KW-1133">Transmembrane helix</keyword>
<gene>
    <name evidence="3" type="ORF">MAR_012639</name>
</gene>
<evidence type="ECO:0000313" key="3">
    <source>
        <dbReference type="EMBL" id="WAR26935.1"/>
    </source>
</evidence>
<proteinExistence type="predicted"/>
<accession>A0ABY7FXK1</accession>
<keyword evidence="2" id="KW-0472">Membrane</keyword>
<name>A0ABY7FXK1_MYAAR</name>
<organism evidence="3 4">
    <name type="scientific">Mya arenaria</name>
    <name type="common">Soft-shell clam</name>
    <dbReference type="NCBI Taxonomy" id="6604"/>
    <lineage>
        <taxon>Eukaryota</taxon>
        <taxon>Metazoa</taxon>
        <taxon>Spiralia</taxon>
        <taxon>Lophotrochozoa</taxon>
        <taxon>Mollusca</taxon>
        <taxon>Bivalvia</taxon>
        <taxon>Autobranchia</taxon>
        <taxon>Heteroconchia</taxon>
        <taxon>Euheterodonta</taxon>
        <taxon>Imparidentia</taxon>
        <taxon>Neoheterodontei</taxon>
        <taxon>Myida</taxon>
        <taxon>Myoidea</taxon>
        <taxon>Myidae</taxon>
        <taxon>Mya</taxon>
    </lineage>
</organism>
<dbReference type="EMBL" id="CP111025">
    <property type="protein sequence ID" value="WAR26935.1"/>
    <property type="molecule type" value="Genomic_DNA"/>
</dbReference>
<keyword evidence="2" id="KW-0812">Transmembrane</keyword>
<feature type="region of interest" description="Disordered" evidence="1">
    <location>
        <begin position="45"/>
        <end position="66"/>
    </location>
</feature>
<feature type="non-terminal residue" evidence="3">
    <location>
        <position position="1"/>
    </location>
</feature>
<protein>
    <submittedName>
        <fullName evidence="3">Uncharacterized protein</fullName>
    </submittedName>
</protein>
<feature type="transmembrane region" description="Helical" evidence="2">
    <location>
        <begin position="130"/>
        <end position="154"/>
    </location>
</feature>
<reference evidence="3" key="1">
    <citation type="submission" date="2022-11" db="EMBL/GenBank/DDBJ databases">
        <title>Centuries of genome instability and evolution in soft-shell clam transmissible cancer (bioRxiv).</title>
        <authorList>
            <person name="Hart S.F.M."/>
            <person name="Yonemitsu M.A."/>
            <person name="Giersch R.M."/>
            <person name="Beal B.F."/>
            <person name="Arriagada G."/>
            <person name="Davis B.W."/>
            <person name="Ostrander E.A."/>
            <person name="Goff S.P."/>
            <person name="Metzger M.J."/>
        </authorList>
    </citation>
    <scope>NUCLEOTIDE SEQUENCE</scope>
    <source>
        <strain evidence="3">MELC-2E11</strain>
        <tissue evidence="3">Siphon/mantle</tissue>
    </source>
</reference>
<evidence type="ECO:0000313" key="4">
    <source>
        <dbReference type="Proteomes" id="UP001164746"/>
    </source>
</evidence>
<keyword evidence="4" id="KW-1185">Reference proteome</keyword>
<sequence>MSSGQEDESQLVEHDQLSVQPHLANGDATSGEVTLEHVNPALEADEAPGNNAMAVGTSTNNNVMNGDRKQEIPTSVAPVYYSAQNGSASVVTEPVVIRQPNGIHVIRTREIETARTLSRERPLRLKHIKLLKVFSVVAIVVFFPLGIPALLYAIRCEKAFHEGIMRGNIDEARKLAKRCERCIIFSIMAALLVAVAVFAIVERKLMADDEEYWKHSDERNSLRQTLWHTPTGHLPGVRSQEAGSHIEQAACDNHPVSSAAKSASVLVPGRRE</sequence>
<evidence type="ECO:0000256" key="2">
    <source>
        <dbReference type="SAM" id="Phobius"/>
    </source>
</evidence>
<evidence type="ECO:0000256" key="1">
    <source>
        <dbReference type="SAM" id="MobiDB-lite"/>
    </source>
</evidence>